<dbReference type="PANTHER" id="PTHR43802">
    <property type="entry name" value="ENOYL-COA HYDRATASE"/>
    <property type="match status" value="1"/>
</dbReference>
<evidence type="ECO:0000256" key="1">
    <source>
        <dbReference type="ARBA" id="ARBA00005254"/>
    </source>
</evidence>
<dbReference type="CDD" id="cd06558">
    <property type="entry name" value="crotonase-like"/>
    <property type="match status" value="1"/>
</dbReference>
<protein>
    <submittedName>
        <fullName evidence="3">HPCD-like protein</fullName>
    </submittedName>
</protein>
<dbReference type="InterPro" id="IPR029045">
    <property type="entry name" value="ClpP/crotonase-like_dom_sf"/>
</dbReference>
<organism evidence="3 4">
    <name type="scientific">Mya arenaria</name>
    <name type="common">Soft-shell clam</name>
    <dbReference type="NCBI Taxonomy" id="6604"/>
    <lineage>
        <taxon>Eukaryota</taxon>
        <taxon>Metazoa</taxon>
        <taxon>Spiralia</taxon>
        <taxon>Lophotrochozoa</taxon>
        <taxon>Mollusca</taxon>
        <taxon>Bivalvia</taxon>
        <taxon>Autobranchia</taxon>
        <taxon>Heteroconchia</taxon>
        <taxon>Euheterodonta</taxon>
        <taxon>Imparidentia</taxon>
        <taxon>Neoheterodontei</taxon>
        <taxon>Myida</taxon>
        <taxon>Myoidea</taxon>
        <taxon>Myidae</taxon>
        <taxon>Mya</taxon>
    </lineage>
</organism>
<name>A0ABY7F4M1_MYAAR</name>
<keyword evidence="4" id="KW-1185">Reference proteome</keyword>
<dbReference type="Gene3D" id="1.10.287.2460">
    <property type="match status" value="1"/>
</dbReference>
<dbReference type="EMBL" id="CP111021">
    <property type="protein sequence ID" value="WAR17122.1"/>
    <property type="molecule type" value="Genomic_DNA"/>
</dbReference>
<proteinExistence type="inferred from homology"/>
<dbReference type="PROSITE" id="PS00166">
    <property type="entry name" value="ENOYL_COA_HYDRATASE"/>
    <property type="match status" value="1"/>
</dbReference>
<sequence>MRTILSKLNSTLLLALRKMSSSSSSKYKNLEIENAGKIMTIGINRPEKRNAVNPETASELFSAFNDFQNDEDSWVAVLHGTGGNFCAGYDLSSLASAPECLLQQMKESNVAPMGPSRMCFNKPVIAAIDGYAVAGGLELALLCDLRVMEESAVVGVYCRRFGVPLIDGGTVRLQKLIGLSRAMDMILTGRSITAKEAYDFGLANRVCSTGSALAVALQLAHSLLRFPQRCMNLDRQSAYYAAYNAASMEDALQYEFDNGIQVVQEESVQGAKRFQEGIGKGGSFNVKNPSNSKL</sequence>
<dbReference type="Gene3D" id="3.90.226.10">
    <property type="entry name" value="2-enoyl-CoA Hydratase, Chain A, domain 1"/>
    <property type="match status" value="1"/>
</dbReference>
<evidence type="ECO:0000313" key="3">
    <source>
        <dbReference type="EMBL" id="WAR17122.1"/>
    </source>
</evidence>
<evidence type="ECO:0000313" key="4">
    <source>
        <dbReference type="Proteomes" id="UP001164746"/>
    </source>
</evidence>
<dbReference type="Proteomes" id="UP001164746">
    <property type="component" value="Chromosome 10"/>
</dbReference>
<dbReference type="Pfam" id="PF00378">
    <property type="entry name" value="ECH_1"/>
    <property type="match status" value="1"/>
</dbReference>
<dbReference type="InterPro" id="IPR018376">
    <property type="entry name" value="Enoyl-CoA_hyd/isom_CS"/>
</dbReference>
<dbReference type="SUPFAM" id="SSF52096">
    <property type="entry name" value="ClpP/crotonase"/>
    <property type="match status" value="1"/>
</dbReference>
<dbReference type="NCBIfam" id="NF006108">
    <property type="entry name" value="PRK08259.1"/>
    <property type="match status" value="1"/>
</dbReference>
<dbReference type="InterPro" id="IPR001753">
    <property type="entry name" value="Enoyl-CoA_hydra/iso"/>
</dbReference>
<reference evidence="3" key="1">
    <citation type="submission" date="2022-11" db="EMBL/GenBank/DDBJ databases">
        <title>Centuries of genome instability and evolution in soft-shell clam transmissible cancer (bioRxiv).</title>
        <authorList>
            <person name="Hart S.F.M."/>
            <person name="Yonemitsu M.A."/>
            <person name="Giersch R.M."/>
            <person name="Beal B.F."/>
            <person name="Arriagada G."/>
            <person name="Davis B.W."/>
            <person name="Ostrander E.A."/>
            <person name="Goff S.P."/>
            <person name="Metzger M.J."/>
        </authorList>
    </citation>
    <scope>NUCLEOTIDE SEQUENCE</scope>
    <source>
        <strain evidence="3">MELC-2E11</strain>
        <tissue evidence="3">Siphon/mantle</tissue>
    </source>
</reference>
<evidence type="ECO:0000256" key="2">
    <source>
        <dbReference type="RuleBase" id="RU003707"/>
    </source>
</evidence>
<comment type="similarity">
    <text evidence="1 2">Belongs to the enoyl-CoA hydratase/isomerase family.</text>
</comment>
<accession>A0ABY7F4M1</accession>
<dbReference type="PANTHER" id="PTHR43802:SF1">
    <property type="entry name" value="IP11341P-RELATED"/>
    <property type="match status" value="1"/>
</dbReference>
<gene>
    <name evidence="3" type="ORF">MAR_031716</name>
</gene>